<accession>A0AAV5RIY9</accession>
<protein>
    <recommendedName>
        <fullName evidence="6">HIG1 domain-containing protein</fullName>
    </recommendedName>
</protein>
<dbReference type="AlphaFoldDB" id="A0AAV5RIY9"/>
<organism evidence="7 8">
    <name type="scientific">Starmerella bacillaris</name>
    <name type="common">Yeast</name>
    <name type="synonym">Candida zemplinina</name>
    <dbReference type="NCBI Taxonomy" id="1247836"/>
    <lineage>
        <taxon>Eukaryota</taxon>
        <taxon>Fungi</taxon>
        <taxon>Dikarya</taxon>
        <taxon>Ascomycota</taxon>
        <taxon>Saccharomycotina</taxon>
        <taxon>Dipodascomycetes</taxon>
        <taxon>Dipodascales</taxon>
        <taxon>Trichomonascaceae</taxon>
        <taxon>Starmerella</taxon>
    </lineage>
</organism>
<evidence type="ECO:0000256" key="5">
    <source>
        <dbReference type="SAM" id="Phobius"/>
    </source>
</evidence>
<dbReference type="PANTHER" id="PTHR28018">
    <property type="entry name" value="RESPIRATORY SUPERCOMPLEX FACTOR 2, MITOCHONDRIAL"/>
    <property type="match status" value="1"/>
</dbReference>
<feature type="transmembrane region" description="Helical" evidence="5">
    <location>
        <begin position="20"/>
        <end position="38"/>
    </location>
</feature>
<evidence type="ECO:0000259" key="6">
    <source>
        <dbReference type="PROSITE" id="PS51503"/>
    </source>
</evidence>
<name>A0AAV5RIY9_STABA</name>
<evidence type="ECO:0000313" key="7">
    <source>
        <dbReference type="EMBL" id="GMM51410.1"/>
    </source>
</evidence>
<comment type="caution">
    <text evidence="7">The sequence shown here is derived from an EMBL/GenBank/DDBJ whole genome shotgun (WGS) entry which is preliminary data.</text>
</comment>
<dbReference type="InterPro" id="IPR007667">
    <property type="entry name" value="Hypoxia_induced_domain"/>
</dbReference>
<keyword evidence="3 5" id="KW-1133">Transmembrane helix</keyword>
<sequence>MKFPDQSETTSYAGALERGFLKGAIFGSAVSLGTAFVLKRKVPSFFNTPGGYHRVLLYATPAMFFSITNMERESRKFEAHQRGQQQGHELVAATKGPKPSTMSDWVSKYKYQFIASGWAASLLGSFYVINKKSSLSKSNKLVQARVVAQALTLLMLMASVGASYSAMTPEEATEIKKIMHASSWEHHLPFVKKANNSSY</sequence>
<comment type="subcellular location">
    <subcellularLocation>
        <location evidence="1">Mitochondrion</location>
    </subcellularLocation>
</comment>
<evidence type="ECO:0000256" key="3">
    <source>
        <dbReference type="ARBA" id="ARBA00022989"/>
    </source>
</evidence>
<dbReference type="GO" id="GO:0033617">
    <property type="term" value="P:mitochondrial respiratory chain complex IV assembly"/>
    <property type="evidence" value="ECO:0007669"/>
    <property type="project" value="TreeGrafter"/>
</dbReference>
<gene>
    <name evidence="7" type="ORF">DASB73_023680</name>
</gene>
<feature type="transmembrane region" description="Helical" evidence="5">
    <location>
        <begin position="111"/>
        <end position="129"/>
    </location>
</feature>
<keyword evidence="8" id="KW-1185">Reference proteome</keyword>
<keyword evidence="2 5" id="KW-0812">Transmembrane</keyword>
<dbReference type="PANTHER" id="PTHR28018:SF3">
    <property type="entry name" value="RESPIRATORY SUPERCOMPLEX FACTOR 2, MITOCHONDRIAL"/>
    <property type="match status" value="1"/>
</dbReference>
<keyword evidence="4 5" id="KW-0472">Membrane</keyword>
<evidence type="ECO:0000256" key="1">
    <source>
        <dbReference type="ARBA" id="ARBA00004173"/>
    </source>
</evidence>
<dbReference type="EMBL" id="BTGC01000005">
    <property type="protein sequence ID" value="GMM51410.1"/>
    <property type="molecule type" value="Genomic_DNA"/>
</dbReference>
<feature type="transmembrane region" description="Helical" evidence="5">
    <location>
        <begin position="150"/>
        <end position="167"/>
    </location>
</feature>
<dbReference type="Pfam" id="PF04588">
    <property type="entry name" value="HIG_1_N"/>
    <property type="match status" value="1"/>
</dbReference>
<evidence type="ECO:0000256" key="4">
    <source>
        <dbReference type="ARBA" id="ARBA00023136"/>
    </source>
</evidence>
<dbReference type="Proteomes" id="UP001362899">
    <property type="component" value="Unassembled WGS sequence"/>
</dbReference>
<dbReference type="InterPro" id="IPR040153">
    <property type="entry name" value="Rcf2"/>
</dbReference>
<feature type="domain" description="HIG1" evidence="6">
    <location>
        <begin position="83"/>
        <end position="174"/>
    </location>
</feature>
<proteinExistence type="predicted"/>
<dbReference type="PROSITE" id="PS51503">
    <property type="entry name" value="HIG1"/>
    <property type="match status" value="1"/>
</dbReference>
<evidence type="ECO:0000313" key="8">
    <source>
        <dbReference type="Proteomes" id="UP001362899"/>
    </source>
</evidence>
<reference evidence="7 8" key="1">
    <citation type="journal article" date="2023" name="Elife">
        <title>Identification of key yeast species and microbe-microbe interactions impacting larval growth of Drosophila in the wild.</title>
        <authorList>
            <person name="Mure A."/>
            <person name="Sugiura Y."/>
            <person name="Maeda R."/>
            <person name="Honda K."/>
            <person name="Sakurai N."/>
            <person name="Takahashi Y."/>
            <person name="Watada M."/>
            <person name="Katoh T."/>
            <person name="Gotoh A."/>
            <person name="Gotoh Y."/>
            <person name="Taniguchi I."/>
            <person name="Nakamura K."/>
            <person name="Hayashi T."/>
            <person name="Katayama T."/>
            <person name="Uemura T."/>
            <person name="Hattori Y."/>
        </authorList>
    </citation>
    <scope>NUCLEOTIDE SEQUENCE [LARGE SCALE GENOMIC DNA]</scope>
    <source>
        <strain evidence="7 8">SB-73</strain>
    </source>
</reference>
<evidence type="ECO:0000256" key="2">
    <source>
        <dbReference type="ARBA" id="ARBA00022692"/>
    </source>
</evidence>
<dbReference type="GO" id="GO:0005739">
    <property type="term" value="C:mitochondrion"/>
    <property type="evidence" value="ECO:0007669"/>
    <property type="project" value="UniProtKB-SubCell"/>
</dbReference>